<dbReference type="InterPro" id="IPR001851">
    <property type="entry name" value="ABC_transp_permease"/>
</dbReference>
<dbReference type="PANTHER" id="PTHR32196">
    <property type="entry name" value="ABC TRANSPORTER PERMEASE PROTEIN YPHD-RELATED-RELATED"/>
    <property type="match status" value="1"/>
</dbReference>
<feature type="transmembrane region" description="Helical" evidence="9">
    <location>
        <begin position="12"/>
        <end position="30"/>
    </location>
</feature>
<evidence type="ECO:0000256" key="3">
    <source>
        <dbReference type="ARBA" id="ARBA00022448"/>
    </source>
</evidence>
<evidence type="ECO:0000256" key="1">
    <source>
        <dbReference type="ARBA" id="ARBA00004429"/>
    </source>
</evidence>
<dbReference type="EMBL" id="APNK01000031">
    <property type="protein sequence ID" value="KEZ76377.1"/>
    <property type="molecule type" value="Genomic_DNA"/>
</dbReference>
<keyword evidence="8 9" id="KW-0472">Membrane</keyword>
<dbReference type="STRING" id="1304275.C41B8_15225"/>
<evidence type="ECO:0000256" key="5">
    <source>
        <dbReference type="ARBA" id="ARBA00022519"/>
    </source>
</evidence>
<evidence type="ECO:0000256" key="6">
    <source>
        <dbReference type="ARBA" id="ARBA00022692"/>
    </source>
</evidence>
<dbReference type="Pfam" id="PF02653">
    <property type="entry name" value="BPD_transp_2"/>
    <property type="match status" value="1"/>
</dbReference>
<keyword evidence="7 9" id="KW-1133">Transmembrane helix</keyword>
<proteinExistence type="inferred from homology"/>
<evidence type="ECO:0000313" key="11">
    <source>
        <dbReference type="Proteomes" id="UP000028302"/>
    </source>
</evidence>
<evidence type="ECO:0000256" key="9">
    <source>
        <dbReference type="SAM" id="Phobius"/>
    </source>
</evidence>
<dbReference type="GO" id="GO:0005886">
    <property type="term" value="C:plasma membrane"/>
    <property type="evidence" value="ECO:0007669"/>
    <property type="project" value="UniProtKB-SubCell"/>
</dbReference>
<dbReference type="GO" id="GO:0022857">
    <property type="term" value="F:transmembrane transporter activity"/>
    <property type="evidence" value="ECO:0007669"/>
    <property type="project" value="InterPro"/>
</dbReference>
<evidence type="ECO:0000256" key="4">
    <source>
        <dbReference type="ARBA" id="ARBA00022475"/>
    </source>
</evidence>
<dbReference type="AlphaFoldDB" id="A0A084II43"/>
<gene>
    <name evidence="10" type="ORF">C41B8_15225</name>
</gene>
<dbReference type="Proteomes" id="UP000028302">
    <property type="component" value="Unassembled WGS sequence"/>
</dbReference>
<evidence type="ECO:0000313" key="10">
    <source>
        <dbReference type="EMBL" id="KEZ76377.1"/>
    </source>
</evidence>
<keyword evidence="4" id="KW-1003">Cell membrane</keyword>
<evidence type="ECO:0000256" key="2">
    <source>
        <dbReference type="ARBA" id="ARBA00007942"/>
    </source>
</evidence>
<name>A0A084II43_SALHC</name>
<protein>
    <submittedName>
        <fullName evidence="10">Ribose/xylose/arabinose/galactoside ABC transporter permease</fullName>
    </submittedName>
</protein>
<feature type="transmembrane region" description="Helical" evidence="9">
    <location>
        <begin position="156"/>
        <end position="175"/>
    </location>
</feature>
<dbReference type="CDD" id="cd06579">
    <property type="entry name" value="TM_PBP1_transp_AraH_like"/>
    <property type="match status" value="1"/>
</dbReference>
<feature type="transmembrane region" description="Helical" evidence="9">
    <location>
        <begin position="285"/>
        <end position="304"/>
    </location>
</feature>
<accession>A0A084II43</accession>
<feature type="transmembrane region" description="Helical" evidence="9">
    <location>
        <begin position="115"/>
        <end position="135"/>
    </location>
</feature>
<keyword evidence="11" id="KW-1185">Reference proteome</keyword>
<keyword evidence="6 9" id="KW-0812">Transmembrane</keyword>
<dbReference type="PANTHER" id="PTHR32196:SF21">
    <property type="entry name" value="ABC TRANSPORTER PERMEASE PROTEIN YPHD-RELATED"/>
    <property type="match status" value="1"/>
</dbReference>
<comment type="subcellular location">
    <subcellularLocation>
        <location evidence="1">Cell inner membrane</location>
        <topology evidence="1">Multi-pass membrane protein</topology>
    </subcellularLocation>
</comment>
<dbReference type="PATRIC" id="fig|1304275.5.peg.3113"/>
<evidence type="ECO:0000256" key="7">
    <source>
        <dbReference type="ARBA" id="ARBA00022989"/>
    </source>
</evidence>
<feature type="transmembrane region" description="Helical" evidence="9">
    <location>
        <begin position="206"/>
        <end position="231"/>
    </location>
</feature>
<sequence length="310" mass="31182">MIFQLLNSSLVAAALIALFVTFTIISPFFLTESNMLTLLNSIAVIAVLSIGQTFVIVTAGIDLSQGSVVGLSGIIGAQVMTATGSITLGVIAAIAAGVVVGLFNGVLTAFTRVPAFIATLGTLSIAGGAALLLTGGQPIYQLPAAFNDFGTAAIGILPYIMIVSIVLAVIAQVVLSRTRFGRSVFAIGSNPRAALLSGLPVRLNTVIVFVISGALSAVGGVLLTAYVNSALPTAGANYELDSIAAVVIGGGSLFGGQGAVWASILGVLLLGVLSNGAELVGVSSYAQTVILGCVVIVAVFIDSFRKRAAI</sequence>
<keyword evidence="5" id="KW-0997">Cell inner membrane</keyword>
<dbReference type="eggNOG" id="COG1172">
    <property type="taxonomic scope" value="Bacteria"/>
</dbReference>
<feature type="transmembrane region" description="Helical" evidence="9">
    <location>
        <begin position="75"/>
        <end position="103"/>
    </location>
</feature>
<comment type="caution">
    <text evidence="10">The sequence shown here is derived from an EMBL/GenBank/DDBJ whole genome shotgun (WGS) entry which is preliminary data.</text>
</comment>
<comment type="similarity">
    <text evidence="2">Belongs to the binding-protein-dependent transport system permease family. AraH/RbsC subfamily.</text>
</comment>
<evidence type="ECO:0000256" key="8">
    <source>
        <dbReference type="ARBA" id="ARBA00023136"/>
    </source>
</evidence>
<feature type="transmembrane region" description="Helical" evidence="9">
    <location>
        <begin position="243"/>
        <end position="273"/>
    </location>
</feature>
<reference evidence="10 11" key="1">
    <citation type="submission" date="2013-03" db="EMBL/GenBank/DDBJ databases">
        <title>Salinisphaera hydrothermalis C41B8 Genome Sequencing.</title>
        <authorList>
            <person name="Li C."/>
            <person name="Lai Q."/>
            <person name="Shao Z."/>
        </authorList>
    </citation>
    <scope>NUCLEOTIDE SEQUENCE [LARGE SCALE GENOMIC DNA]</scope>
    <source>
        <strain evidence="10 11">C41B8</strain>
    </source>
</reference>
<feature type="transmembrane region" description="Helical" evidence="9">
    <location>
        <begin position="42"/>
        <end position="63"/>
    </location>
</feature>
<keyword evidence="3" id="KW-0813">Transport</keyword>
<organism evidence="10 11">
    <name type="scientific">Salinisphaera hydrothermalis (strain C41B8)</name>
    <dbReference type="NCBI Taxonomy" id="1304275"/>
    <lineage>
        <taxon>Bacteria</taxon>
        <taxon>Pseudomonadati</taxon>
        <taxon>Pseudomonadota</taxon>
        <taxon>Gammaproteobacteria</taxon>
        <taxon>Salinisphaerales</taxon>
        <taxon>Salinisphaeraceae</taxon>
        <taxon>Salinisphaera</taxon>
    </lineage>
</organism>